<proteinExistence type="predicted"/>
<evidence type="ECO:0000313" key="3">
    <source>
        <dbReference type="EMBL" id="VFK12741.1"/>
    </source>
</evidence>
<dbReference type="EMBL" id="CAADFA010000236">
    <property type="protein sequence ID" value="VFJ58942.1"/>
    <property type="molecule type" value="Genomic_DNA"/>
</dbReference>
<dbReference type="EMBL" id="CAADFL010000253">
    <property type="protein sequence ID" value="VFK12741.1"/>
    <property type="molecule type" value="Genomic_DNA"/>
</dbReference>
<gene>
    <name evidence="1" type="ORF">BECKFM1743A_GA0114220_102006</name>
    <name evidence="3" type="ORF">BECKFM1743B_GA0114221_102533</name>
    <name evidence="2" type="ORF">BECKFM1743C_GA0114222_102363</name>
</gene>
<protein>
    <submittedName>
        <fullName evidence="1">Uncharacterized protein</fullName>
    </submittedName>
</protein>
<dbReference type="AlphaFoldDB" id="A0A450SUW6"/>
<organism evidence="1">
    <name type="scientific">Candidatus Kentrum sp. FM</name>
    <dbReference type="NCBI Taxonomy" id="2126340"/>
    <lineage>
        <taxon>Bacteria</taxon>
        <taxon>Pseudomonadati</taxon>
        <taxon>Pseudomonadota</taxon>
        <taxon>Gammaproteobacteria</taxon>
        <taxon>Candidatus Kentrum</taxon>
    </lineage>
</organism>
<evidence type="ECO:0000313" key="1">
    <source>
        <dbReference type="EMBL" id="VFJ57769.1"/>
    </source>
</evidence>
<sequence>MPAIEFPLPPGKSYFGSYPEEPLGVAEGQAAIVPFAGIIETHTGLYRKCSGTSFRSVRHPTENNLPKLRSLDHIKHLFSFARRQAHSERSC</sequence>
<name>A0A450SUW6_9GAMM</name>
<accession>A0A450SUW6</accession>
<evidence type="ECO:0000313" key="2">
    <source>
        <dbReference type="EMBL" id="VFJ58942.1"/>
    </source>
</evidence>
<dbReference type="EMBL" id="CAADEZ010000200">
    <property type="protein sequence ID" value="VFJ57769.1"/>
    <property type="molecule type" value="Genomic_DNA"/>
</dbReference>
<reference evidence="1" key="1">
    <citation type="submission" date="2019-02" db="EMBL/GenBank/DDBJ databases">
        <authorList>
            <person name="Gruber-Vodicka R. H."/>
            <person name="Seah K. B. B."/>
        </authorList>
    </citation>
    <scope>NUCLEOTIDE SEQUENCE</scope>
    <source>
        <strain evidence="1">BECK_BZ163</strain>
        <strain evidence="3">BECK_BZ164</strain>
        <strain evidence="2">BECK_BZ165</strain>
    </source>
</reference>